<dbReference type="EMBL" id="CP065047">
    <property type="protein sequence ID" value="QPI36141.1"/>
    <property type="molecule type" value="Genomic_DNA"/>
</dbReference>
<evidence type="ECO:0000313" key="6">
    <source>
        <dbReference type="Proteomes" id="UP000663583"/>
    </source>
</evidence>
<dbReference type="InterPro" id="IPR003759">
    <property type="entry name" value="Cbl-bd_cap"/>
</dbReference>
<reference evidence="3 5" key="1">
    <citation type="journal article" date="2019" name="Emerg. Microbes Infect.">
        <title>Comprehensive subspecies identification of 175 nontuberculous mycobacteria species based on 7547 genomic profiles.</title>
        <authorList>
            <person name="Matsumoto Y."/>
            <person name="Kinjo T."/>
            <person name="Motooka D."/>
            <person name="Nabeya D."/>
            <person name="Jung N."/>
            <person name="Uechi K."/>
            <person name="Horii T."/>
            <person name="Iida T."/>
            <person name="Fujita J."/>
            <person name="Nakamura S."/>
        </authorList>
    </citation>
    <scope>NUCLEOTIDE SEQUENCE [LARGE SCALE GENOMIC DNA]</scope>
    <source>
        <strain evidence="3 5">JCM 13573</strain>
    </source>
</reference>
<keyword evidence="5" id="KW-1185">Reference proteome</keyword>
<dbReference type="Proteomes" id="UP000465306">
    <property type="component" value="Unassembled WGS sequence"/>
</dbReference>
<feature type="domain" description="B12-binding" evidence="1">
    <location>
        <begin position="94"/>
        <end position="219"/>
    </location>
</feature>
<organism evidence="4 6">
    <name type="scientific">Mycobacterium kubicae</name>
    <dbReference type="NCBI Taxonomy" id="120959"/>
    <lineage>
        <taxon>Bacteria</taxon>
        <taxon>Bacillati</taxon>
        <taxon>Actinomycetota</taxon>
        <taxon>Actinomycetes</taxon>
        <taxon>Mycobacteriales</taxon>
        <taxon>Mycobacteriaceae</taxon>
        <taxon>Mycobacterium</taxon>
        <taxon>Mycobacterium simiae complex</taxon>
    </lineage>
</organism>
<dbReference type="Gene3D" id="1.10.1240.10">
    <property type="entry name" value="Methionine synthase domain"/>
    <property type="match status" value="1"/>
</dbReference>
<dbReference type="Gene3D" id="3.40.50.280">
    <property type="entry name" value="Cobalamin-binding domain"/>
    <property type="match status" value="1"/>
</dbReference>
<evidence type="ECO:0000313" key="4">
    <source>
        <dbReference type="EMBL" id="QPI36141.1"/>
    </source>
</evidence>
<dbReference type="Pfam" id="PF02607">
    <property type="entry name" value="B12-binding_2"/>
    <property type="match status" value="1"/>
</dbReference>
<dbReference type="KEGG" id="mku:I2456_16400"/>
<accession>A0AAX1J415</accession>
<sequence length="342" mass="36074">MQQVTVPAAPLQLYDEALAKGDTSAVTRLMQEMLTGGAEPVSVLTDVIAAAQREVGRRWQRGEWTVAQEHAATAMAITATNIVAEHIESLPVSRGTVVVACAEREWHALPGMIINCALRAAGWDTTFLGASTNPLRLNQHLQDFGPDAVAVSCSVLSSLATCRRFIEASTAVGVPILVGGPAFGDDDVRARALGATAWAHDAYGAIAAMDALPPVVGPAAPLPDAAAAEHASLGEDHRRLVAMLRERWSLVAAVTTAQADTLHSVLDIADDVLHQILHAVSATLLTGDQRLIPQTAAWVADLIRSRGGDEMMLSELAGVLCQVLQEYPLANALIAKHFAAGF</sequence>
<evidence type="ECO:0000313" key="5">
    <source>
        <dbReference type="Proteomes" id="UP000465306"/>
    </source>
</evidence>
<evidence type="ECO:0000313" key="3">
    <source>
        <dbReference type="EMBL" id="GFG67999.1"/>
    </source>
</evidence>
<reference evidence="4" key="3">
    <citation type="submission" date="2020-11" db="EMBL/GenBank/DDBJ databases">
        <title>Intraspecies plasmid and genomic variation of Mycobacterium kubicae revealed by the complete genome sequences of two clinical isolates.</title>
        <authorList>
            <person name="Hendrix J.R."/>
            <person name="Epperson L.E."/>
            <person name="Honda J.R."/>
            <person name="Strong M."/>
        </authorList>
    </citation>
    <scope>NUCLEOTIDE SEQUENCE</scope>
    <source>
        <strain evidence="4">JCM 13573</strain>
    </source>
</reference>
<dbReference type="SUPFAM" id="SSF52242">
    <property type="entry name" value="Cobalamin (vitamin B12)-binding domain"/>
    <property type="match status" value="1"/>
</dbReference>
<dbReference type="AlphaFoldDB" id="A0AAX1J415"/>
<gene>
    <name evidence="4" type="ORF">I2456_16400</name>
    <name evidence="3" type="ORF">MKUB_54890</name>
</gene>
<protein>
    <submittedName>
        <fullName evidence="4">B12-binding domain-containing protein</fullName>
    </submittedName>
    <submittedName>
        <fullName evidence="3">Cobalamin-binding protein</fullName>
    </submittedName>
</protein>
<dbReference type="Pfam" id="PF02310">
    <property type="entry name" value="B12-binding"/>
    <property type="match status" value="1"/>
</dbReference>
<evidence type="ECO:0000259" key="2">
    <source>
        <dbReference type="PROSITE" id="PS51337"/>
    </source>
</evidence>
<dbReference type="InterPro" id="IPR036724">
    <property type="entry name" value="Cobalamin-bd_sf"/>
</dbReference>
<dbReference type="GO" id="GO:0046872">
    <property type="term" value="F:metal ion binding"/>
    <property type="evidence" value="ECO:0007669"/>
    <property type="project" value="InterPro"/>
</dbReference>
<dbReference type="Proteomes" id="UP000663583">
    <property type="component" value="Chromosome"/>
</dbReference>
<dbReference type="GO" id="GO:0031419">
    <property type="term" value="F:cobalamin binding"/>
    <property type="evidence" value="ECO:0007669"/>
    <property type="project" value="InterPro"/>
</dbReference>
<name>A0AAX1J415_9MYCO</name>
<reference evidence="3" key="2">
    <citation type="submission" date="2020-02" db="EMBL/GenBank/DDBJ databases">
        <authorList>
            <person name="Matsumoto Y."/>
            <person name="Kinjo T."/>
            <person name="Motooka D."/>
            <person name="Nabeya D."/>
            <person name="Jung N."/>
            <person name="Uechi K."/>
            <person name="Horii T."/>
            <person name="Iida T."/>
            <person name="Fujita J."/>
            <person name="Nakamura S."/>
        </authorList>
    </citation>
    <scope>NUCLEOTIDE SEQUENCE</scope>
    <source>
        <strain evidence="3">JCM 13573</strain>
    </source>
</reference>
<dbReference type="InterPro" id="IPR036594">
    <property type="entry name" value="Meth_synthase_dom"/>
</dbReference>
<evidence type="ECO:0000259" key="1">
    <source>
        <dbReference type="PROSITE" id="PS51332"/>
    </source>
</evidence>
<dbReference type="SUPFAM" id="SSF47644">
    <property type="entry name" value="Methionine synthase domain"/>
    <property type="match status" value="1"/>
</dbReference>
<dbReference type="InterPro" id="IPR006158">
    <property type="entry name" value="Cobalamin-bd"/>
</dbReference>
<proteinExistence type="predicted"/>
<dbReference type="PROSITE" id="PS51332">
    <property type="entry name" value="B12_BINDING"/>
    <property type="match status" value="1"/>
</dbReference>
<feature type="domain" description="B12-binding N-terminal" evidence="2">
    <location>
        <begin position="1"/>
        <end position="95"/>
    </location>
</feature>
<dbReference type="PROSITE" id="PS51337">
    <property type="entry name" value="B12_BINDING_NTER"/>
    <property type="match status" value="1"/>
</dbReference>
<dbReference type="EMBL" id="BLKU01000005">
    <property type="protein sequence ID" value="GFG67999.1"/>
    <property type="molecule type" value="Genomic_DNA"/>
</dbReference>